<organism evidence="2 3">
    <name type="scientific">Kribbella capetownensis</name>
    <dbReference type="NCBI Taxonomy" id="1572659"/>
    <lineage>
        <taxon>Bacteria</taxon>
        <taxon>Bacillati</taxon>
        <taxon>Actinomycetota</taxon>
        <taxon>Actinomycetes</taxon>
        <taxon>Propionibacteriales</taxon>
        <taxon>Kribbellaceae</taxon>
        <taxon>Kribbella</taxon>
    </lineage>
</organism>
<dbReference type="AlphaFoldDB" id="A0A4R0JQS7"/>
<dbReference type="EMBL" id="SJKD01000004">
    <property type="protein sequence ID" value="TCC48817.1"/>
    <property type="molecule type" value="Genomic_DNA"/>
</dbReference>
<proteinExistence type="predicted"/>
<dbReference type="Proteomes" id="UP000293342">
    <property type="component" value="Unassembled WGS sequence"/>
</dbReference>
<dbReference type="SUPFAM" id="SSF55729">
    <property type="entry name" value="Acyl-CoA N-acyltransferases (Nat)"/>
    <property type="match status" value="1"/>
</dbReference>
<dbReference type="OrthoDB" id="3533156at2"/>
<feature type="domain" description="N-acetyltransferase" evidence="1">
    <location>
        <begin position="10"/>
        <end position="177"/>
    </location>
</feature>
<dbReference type="PANTHER" id="PTHR43792">
    <property type="entry name" value="GNAT FAMILY, PUTATIVE (AFU_ORTHOLOGUE AFUA_3G00765)-RELATED-RELATED"/>
    <property type="match status" value="1"/>
</dbReference>
<dbReference type="Pfam" id="PF13302">
    <property type="entry name" value="Acetyltransf_3"/>
    <property type="match status" value="1"/>
</dbReference>
<dbReference type="PROSITE" id="PS51186">
    <property type="entry name" value="GNAT"/>
    <property type="match status" value="1"/>
</dbReference>
<protein>
    <submittedName>
        <fullName evidence="2">N-acetyltransferase</fullName>
    </submittedName>
</protein>
<gene>
    <name evidence="2" type="ORF">E0H75_19795</name>
</gene>
<evidence type="ECO:0000313" key="2">
    <source>
        <dbReference type="EMBL" id="TCC48817.1"/>
    </source>
</evidence>
<evidence type="ECO:0000313" key="3">
    <source>
        <dbReference type="Proteomes" id="UP000293342"/>
    </source>
</evidence>
<dbReference type="InterPro" id="IPR051531">
    <property type="entry name" value="N-acetyltransferase"/>
</dbReference>
<reference evidence="2 3" key="1">
    <citation type="submission" date="2019-02" db="EMBL/GenBank/DDBJ databases">
        <title>Kribbella capetownensis sp. nov. and Kribbella speibonae sp. nov., isolated from soil.</title>
        <authorList>
            <person name="Curtis S.M."/>
            <person name="Norton I."/>
            <person name="Everest G.J."/>
            <person name="Meyers P.R."/>
        </authorList>
    </citation>
    <scope>NUCLEOTIDE SEQUENCE [LARGE SCALE GENOMIC DNA]</scope>
    <source>
        <strain evidence="2 3">YM53</strain>
    </source>
</reference>
<name>A0A4R0JQS7_9ACTN</name>
<evidence type="ECO:0000259" key="1">
    <source>
        <dbReference type="PROSITE" id="PS51186"/>
    </source>
</evidence>
<dbReference type="PANTHER" id="PTHR43792:SF1">
    <property type="entry name" value="N-ACETYLTRANSFERASE DOMAIN-CONTAINING PROTEIN"/>
    <property type="match status" value="1"/>
</dbReference>
<dbReference type="Gene3D" id="3.40.630.30">
    <property type="match status" value="1"/>
</dbReference>
<dbReference type="InterPro" id="IPR000182">
    <property type="entry name" value="GNAT_dom"/>
</dbReference>
<comment type="caution">
    <text evidence="2">The sequence shown here is derived from an EMBL/GenBank/DDBJ whole genome shotgun (WGS) entry which is preliminary data.</text>
</comment>
<keyword evidence="2" id="KW-0808">Transferase</keyword>
<keyword evidence="3" id="KW-1185">Reference proteome</keyword>
<sequence>MKPTIETNRLVIRPWRDADVPDALVIYGDEEVTRWLTPAMSRIPDESAMREVLHDWAAQDVAPASHWAVELRESGRVIGGVALLRLEPWQDLEVGWQLARTAWGHGYASEAGEAVARWSMHKADVEELFALVNPKNARAAATAERVGMEAIGETDQYHHQRLNLYRLRHDDLAYRDDESPAV</sequence>
<dbReference type="InterPro" id="IPR016181">
    <property type="entry name" value="Acyl_CoA_acyltransferase"/>
</dbReference>
<accession>A0A4R0JQS7</accession>
<dbReference type="GO" id="GO:0016747">
    <property type="term" value="F:acyltransferase activity, transferring groups other than amino-acyl groups"/>
    <property type="evidence" value="ECO:0007669"/>
    <property type="project" value="InterPro"/>
</dbReference>
<dbReference type="RefSeq" id="WP_131515055.1">
    <property type="nucleotide sequence ID" value="NZ_SJKD01000004.1"/>
</dbReference>